<dbReference type="EC" id="6.3.2.10" evidence="6"/>
<keyword evidence="3" id="KW-0067">ATP-binding</keyword>
<dbReference type="GO" id="GO:0047480">
    <property type="term" value="F:UDP-N-acetylmuramoyl-tripeptide-D-alanyl-D-alanine ligase activity"/>
    <property type="evidence" value="ECO:0007669"/>
    <property type="project" value="UniProtKB-EC"/>
</dbReference>
<dbReference type="InterPro" id="IPR051046">
    <property type="entry name" value="MurCDEF_CellWall_CoF430Synth"/>
</dbReference>
<feature type="transmembrane region" description="Helical" evidence="4">
    <location>
        <begin position="7"/>
        <end position="25"/>
    </location>
</feature>
<dbReference type="Gene3D" id="3.40.1190.10">
    <property type="entry name" value="Mur-like, catalytic domain"/>
    <property type="match status" value="1"/>
</dbReference>
<keyword evidence="4" id="KW-1133">Transmembrane helix</keyword>
<name>A0A1Y0HKU8_9BACT</name>
<dbReference type="InterPro" id="IPR013221">
    <property type="entry name" value="Mur_ligase_cen"/>
</dbReference>
<dbReference type="SUPFAM" id="SSF53623">
    <property type="entry name" value="MurD-like peptide ligases, catalytic domain"/>
    <property type="match status" value="1"/>
</dbReference>
<sequence>MVTSITHLCFILGLSYYFIIAMQWYSYRLERIVFHYNRYDWHVFYFLVPLVGYYLLNGVVLSLFVALFFDLPFHMAEKNGQKTCLDSTSKAIFLFLVLATLFQDLLCTVLVASCLKLGVIIPLMVAQIASMFYEKMLFLSFKKEAQKKLMANSALKVVAITASYGKTSIKNFLAQILSTKFNVYKTPRSVNTIGGIIKDINNDLPEQCDVYIVEAGARARGDIDEIARLVNPHIAVVGCIGEQHIEYFKTLENIRNTKMELLHSSRLEKAFVHESTNVKGSESILSFGAELSDVEASLQGLSFSMLLNGVKESFTCKLLGAFNAINIAAAIHVARTLGLSIEEIRSAVSHLEGVEHRLQKIEAGGKLIIDDSFNGNLEGMLSSYNLVAQHQGRKVIITPGIVESTEEANRILAKKIDDVFDLVMITGKINVTILHDNIHKAQKIIISDKSKLQETLSEQTYAGDVILFSNDAPTFL</sequence>
<feature type="transmembrane region" description="Helical" evidence="4">
    <location>
        <begin position="45"/>
        <end position="71"/>
    </location>
</feature>
<evidence type="ECO:0000313" key="6">
    <source>
        <dbReference type="EMBL" id="ARU48692.1"/>
    </source>
</evidence>
<protein>
    <submittedName>
        <fullName evidence="6">UDP-N-acetylmuramoyl-tripeptide--D-alanyl-D-alanine ligase</fullName>
        <ecNumber evidence="6">6.3.2.10</ecNumber>
    </submittedName>
</protein>
<dbReference type="PANTHER" id="PTHR43024:SF1">
    <property type="entry name" value="UDP-N-ACETYLMURAMOYL-TRIPEPTIDE--D-ALANYL-D-ALANINE LIGASE"/>
    <property type="match status" value="1"/>
</dbReference>
<dbReference type="SUPFAM" id="SSF53244">
    <property type="entry name" value="MurD-like peptide ligases, peptide-binding domain"/>
    <property type="match status" value="1"/>
</dbReference>
<organism evidence="6 7">
    <name type="scientific">Sulfurospirillum diekertiae</name>
    <dbReference type="NCBI Taxonomy" id="1854492"/>
    <lineage>
        <taxon>Bacteria</taxon>
        <taxon>Pseudomonadati</taxon>
        <taxon>Campylobacterota</taxon>
        <taxon>Epsilonproteobacteria</taxon>
        <taxon>Campylobacterales</taxon>
        <taxon>Sulfurospirillaceae</taxon>
        <taxon>Sulfurospirillum</taxon>
    </lineage>
</organism>
<keyword evidence="4" id="KW-0472">Membrane</keyword>
<reference evidence="7" key="1">
    <citation type="submission" date="2017-05" db="EMBL/GenBank/DDBJ databases">
        <title>Dechlorination kinetics govern the competition between two new strains of the genus Sulfurospirillum.</title>
        <authorList>
            <person name="Buttet G.F."/>
            <person name="Murray A.M."/>
            <person name="Goris T."/>
            <person name="Burion M."/>
            <person name="Lin B."/>
            <person name="Rolle M."/>
            <person name="Maillard J."/>
        </authorList>
    </citation>
    <scope>NUCLEOTIDE SEQUENCE [LARGE SCALE GENOMIC DNA]</scope>
    <source>
        <strain evidence="7">SL2-1</strain>
    </source>
</reference>
<keyword evidence="4" id="KW-0812">Transmembrane</keyword>
<evidence type="ECO:0000256" key="1">
    <source>
        <dbReference type="ARBA" id="ARBA00022598"/>
    </source>
</evidence>
<feature type="transmembrane region" description="Helical" evidence="4">
    <location>
        <begin position="119"/>
        <end position="141"/>
    </location>
</feature>
<keyword evidence="7" id="KW-1185">Reference proteome</keyword>
<dbReference type="KEGG" id="suls:Sdiek1_1529"/>
<evidence type="ECO:0000259" key="5">
    <source>
        <dbReference type="Pfam" id="PF08245"/>
    </source>
</evidence>
<evidence type="ECO:0000256" key="4">
    <source>
        <dbReference type="SAM" id="Phobius"/>
    </source>
</evidence>
<dbReference type="Proteomes" id="UP000196005">
    <property type="component" value="Chromosome"/>
</dbReference>
<keyword evidence="1 6" id="KW-0436">Ligase</keyword>
<evidence type="ECO:0000313" key="7">
    <source>
        <dbReference type="Proteomes" id="UP000196005"/>
    </source>
</evidence>
<dbReference type="PANTHER" id="PTHR43024">
    <property type="entry name" value="UDP-N-ACETYLMURAMOYL-TRIPEPTIDE--D-ALANYL-D-ALANINE LIGASE"/>
    <property type="match status" value="1"/>
</dbReference>
<gene>
    <name evidence="6" type="ORF">Sdiek1_1529</name>
</gene>
<dbReference type="Pfam" id="PF08245">
    <property type="entry name" value="Mur_ligase_M"/>
    <property type="match status" value="1"/>
</dbReference>
<dbReference type="GO" id="GO:0005524">
    <property type="term" value="F:ATP binding"/>
    <property type="evidence" value="ECO:0007669"/>
    <property type="project" value="UniProtKB-KW"/>
</dbReference>
<dbReference type="EMBL" id="CP021416">
    <property type="protein sequence ID" value="ARU48692.1"/>
    <property type="molecule type" value="Genomic_DNA"/>
</dbReference>
<keyword evidence="2" id="KW-0547">Nucleotide-binding</keyword>
<dbReference type="Gene3D" id="3.90.190.20">
    <property type="entry name" value="Mur ligase, C-terminal domain"/>
    <property type="match status" value="1"/>
</dbReference>
<dbReference type="AlphaFoldDB" id="A0A1Y0HKU8"/>
<feature type="domain" description="Mur ligase central" evidence="5">
    <location>
        <begin position="160"/>
        <end position="334"/>
    </location>
</feature>
<dbReference type="InterPro" id="IPR036565">
    <property type="entry name" value="Mur-like_cat_sf"/>
</dbReference>
<evidence type="ECO:0000256" key="2">
    <source>
        <dbReference type="ARBA" id="ARBA00022741"/>
    </source>
</evidence>
<accession>A0A1Y0HKU8</accession>
<proteinExistence type="predicted"/>
<dbReference type="InterPro" id="IPR036615">
    <property type="entry name" value="Mur_ligase_C_dom_sf"/>
</dbReference>
<evidence type="ECO:0000256" key="3">
    <source>
        <dbReference type="ARBA" id="ARBA00022840"/>
    </source>
</evidence>